<keyword evidence="2" id="KW-1185">Reference proteome</keyword>
<reference evidence="1 2" key="1">
    <citation type="submission" date="2018-06" db="EMBL/GenBank/DDBJ databases">
        <title>Genomic Encyclopedia of Type Strains, Phase III (KMG-III): the genomes of soil and plant-associated and newly described type strains.</title>
        <authorList>
            <person name="Whitman W."/>
        </authorList>
    </citation>
    <scope>NUCLEOTIDE SEQUENCE [LARGE SCALE GENOMIC DNA]</scope>
    <source>
        <strain evidence="1 2">JA737</strain>
    </source>
</reference>
<gene>
    <name evidence="1" type="ORF">C8J30_1324</name>
</gene>
<sequence>MRAMRSWVKLPSGWLERRELRAFAWGKQGGSAQTAALMVLLAIAHRAADDTGIARLPYDELQWATHLSRTKIADGLDVLAARQLILREPHGRSTFQLSNYDPTQGWAMLPAQRLYSSDGISAFSDFYLRRKVELDALKAYFAFAARRDRDQNRAYMTYPQLNEYTGIPEARIKAAISFLVVNNLIVVEQIERSGFGVSHAYRLTHLQPRRHLGTTEHVALPLADDPF</sequence>
<dbReference type="OrthoDB" id="6974572at2"/>
<accession>A0A318TR30</accession>
<evidence type="ECO:0008006" key="3">
    <source>
        <dbReference type="Google" id="ProtNLM"/>
    </source>
</evidence>
<protein>
    <recommendedName>
        <fullName evidence="3">Helix-turn-helix protein</fullName>
    </recommendedName>
</protein>
<dbReference type="EMBL" id="QJTK01000032">
    <property type="protein sequence ID" value="PYF06270.1"/>
    <property type="molecule type" value="Genomic_DNA"/>
</dbReference>
<evidence type="ECO:0000313" key="2">
    <source>
        <dbReference type="Proteomes" id="UP000247727"/>
    </source>
</evidence>
<evidence type="ECO:0000313" key="1">
    <source>
        <dbReference type="EMBL" id="PYF06270.1"/>
    </source>
</evidence>
<name>A0A318TR30_9RHOB</name>
<organism evidence="1 2">
    <name type="scientific">Rhodobacter viridis</name>
    <dbReference type="NCBI Taxonomy" id="1054202"/>
    <lineage>
        <taxon>Bacteria</taxon>
        <taxon>Pseudomonadati</taxon>
        <taxon>Pseudomonadota</taxon>
        <taxon>Alphaproteobacteria</taxon>
        <taxon>Rhodobacterales</taxon>
        <taxon>Rhodobacter group</taxon>
        <taxon>Rhodobacter</taxon>
    </lineage>
</organism>
<dbReference type="RefSeq" id="WP_110807414.1">
    <property type="nucleotide sequence ID" value="NZ_QJTK01000032.1"/>
</dbReference>
<comment type="caution">
    <text evidence="1">The sequence shown here is derived from an EMBL/GenBank/DDBJ whole genome shotgun (WGS) entry which is preliminary data.</text>
</comment>
<dbReference type="Proteomes" id="UP000247727">
    <property type="component" value="Unassembled WGS sequence"/>
</dbReference>
<proteinExistence type="predicted"/>
<dbReference type="AlphaFoldDB" id="A0A318TR30"/>